<evidence type="ECO:0000313" key="2">
    <source>
        <dbReference type="EMBL" id="CAK8679938.1"/>
    </source>
</evidence>
<dbReference type="Pfam" id="PF01541">
    <property type="entry name" value="GIY-YIG"/>
    <property type="match status" value="1"/>
</dbReference>
<feature type="domain" description="GIY-YIG" evidence="1">
    <location>
        <begin position="48"/>
        <end position="140"/>
    </location>
</feature>
<gene>
    <name evidence="2" type="ORF">CVLEPA_LOCUS10178</name>
</gene>
<dbReference type="SUPFAM" id="SSF82771">
    <property type="entry name" value="GIY-YIG endonuclease"/>
    <property type="match status" value="1"/>
</dbReference>
<dbReference type="EMBL" id="CAWYQH010000068">
    <property type="protein sequence ID" value="CAK8679938.1"/>
    <property type="molecule type" value="Genomic_DNA"/>
</dbReference>
<reference evidence="2 3" key="1">
    <citation type="submission" date="2024-02" db="EMBL/GenBank/DDBJ databases">
        <authorList>
            <person name="Daric V."/>
            <person name="Darras S."/>
        </authorList>
    </citation>
    <scope>NUCLEOTIDE SEQUENCE [LARGE SCALE GENOMIC DNA]</scope>
</reference>
<name>A0ABP0FPL5_CLALP</name>
<protein>
    <recommendedName>
        <fullName evidence="1">GIY-YIG domain-containing protein</fullName>
    </recommendedName>
</protein>
<dbReference type="Proteomes" id="UP001642483">
    <property type="component" value="Unassembled WGS sequence"/>
</dbReference>
<sequence>MAFSLPCGSCALCGNYGGHTKSMVPSVNSFTAESKRVSLSAPLNCSDYGIYVAVCKNCRAAYVGKTRESFSSRWNQHRMDWNHCECSRRSNCPALKHHYHEHHPIIFRRKPDLAECYSVYFVEQPAPRRIDCRERDWINDIGSSINIQRPSRC</sequence>
<organism evidence="2 3">
    <name type="scientific">Clavelina lepadiformis</name>
    <name type="common">Light-bulb sea squirt</name>
    <name type="synonym">Ascidia lepadiformis</name>
    <dbReference type="NCBI Taxonomy" id="159417"/>
    <lineage>
        <taxon>Eukaryota</taxon>
        <taxon>Metazoa</taxon>
        <taxon>Chordata</taxon>
        <taxon>Tunicata</taxon>
        <taxon>Ascidiacea</taxon>
        <taxon>Aplousobranchia</taxon>
        <taxon>Clavelinidae</taxon>
        <taxon>Clavelina</taxon>
    </lineage>
</organism>
<evidence type="ECO:0000259" key="1">
    <source>
        <dbReference type="Pfam" id="PF01541"/>
    </source>
</evidence>
<dbReference type="InterPro" id="IPR000305">
    <property type="entry name" value="GIY-YIG_endonuc"/>
</dbReference>
<accession>A0ABP0FPL5</accession>
<dbReference type="Gene3D" id="3.40.1440.10">
    <property type="entry name" value="GIY-YIG endonuclease"/>
    <property type="match status" value="1"/>
</dbReference>
<dbReference type="CDD" id="cd00719">
    <property type="entry name" value="GIY-YIG_SF"/>
    <property type="match status" value="1"/>
</dbReference>
<dbReference type="InterPro" id="IPR035901">
    <property type="entry name" value="GIY-YIG_endonuc_sf"/>
</dbReference>
<comment type="caution">
    <text evidence="2">The sequence shown here is derived from an EMBL/GenBank/DDBJ whole genome shotgun (WGS) entry which is preliminary data.</text>
</comment>
<proteinExistence type="predicted"/>
<keyword evidence="3" id="KW-1185">Reference proteome</keyword>
<evidence type="ECO:0000313" key="3">
    <source>
        <dbReference type="Proteomes" id="UP001642483"/>
    </source>
</evidence>